<dbReference type="EMBL" id="KI517609">
    <property type="protein sequence ID" value="ESQ37171.1"/>
    <property type="molecule type" value="Genomic_DNA"/>
</dbReference>
<keyword evidence="2" id="KW-1185">Reference proteome</keyword>
<proteinExistence type="predicted"/>
<sequence length="75" mass="8571">MILGLSILKPLILTKRNQNLSRRNKYMVSSEHLQIGSAMAIQRHVSIIYMASTPICYNPILLLSFTYETITIPLH</sequence>
<evidence type="ECO:0000313" key="1">
    <source>
        <dbReference type="EMBL" id="ESQ37171.1"/>
    </source>
</evidence>
<dbReference type="KEGG" id="eus:EUTSA_v10002755mg"/>
<organism evidence="1 2">
    <name type="scientific">Eutrema salsugineum</name>
    <name type="common">Saltwater cress</name>
    <name type="synonym">Sisymbrium salsugineum</name>
    <dbReference type="NCBI Taxonomy" id="72664"/>
    <lineage>
        <taxon>Eukaryota</taxon>
        <taxon>Viridiplantae</taxon>
        <taxon>Streptophyta</taxon>
        <taxon>Embryophyta</taxon>
        <taxon>Tracheophyta</taxon>
        <taxon>Spermatophyta</taxon>
        <taxon>Magnoliopsida</taxon>
        <taxon>eudicotyledons</taxon>
        <taxon>Gunneridae</taxon>
        <taxon>Pentapetalae</taxon>
        <taxon>rosids</taxon>
        <taxon>malvids</taxon>
        <taxon>Brassicales</taxon>
        <taxon>Brassicaceae</taxon>
        <taxon>Eutremeae</taxon>
        <taxon>Eutrema</taxon>
    </lineage>
</organism>
<protein>
    <submittedName>
        <fullName evidence="1">Uncharacterized protein</fullName>
    </submittedName>
</protein>
<name>V4MXH6_EUTSA</name>
<gene>
    <name evidence="1" type="ORF">EUTSA_v10002755mg</name>
</gene>
<reference evidence="1 2" key="1">
    <citation type="journal article" date="2013" name="Front. Plant Sci.">
        <title>The Reference Genome of the Halophytic Plant Eutrema salsugineum.</title>
        <authorList>
            <person name="Yang R."/>
            <person name="Jarvis D.E."/>
            <person name="Chen H."/>
            <person name="Beilstein M.A."/>
            <person name="Grimwood J."/>
            <person name="Jenkins J."/>
            <person name="Shu S."/>
            <person name="Prochnik S."/>
            <person name="Xin M."/>
            <person name="Ma C."/>
            <person name="Schmutz J."/>
            <person name="Wing R.A."/>
            <person name="Mitchell-Olds T."/>
            <person name="Schumaker K.S."/>
            <person name="Wang X."/>
        </authorList>
    </citation>
    <scope>NUCLEOTIDE SEQUENCE [LARGE SCALE GENOMIC DNA]</scope>
</reference>
<accession>V4MXH6</accession>
<evidence type="ECO:0000313" key="2">
    <source>
        <dbReference type="Proteomes" id="UP000030689"/>
    </source>
</evidence>
<dbReference type="Proteomes" id="UP000030689">
    <property type="component" value="Unassembled WGS sequence"/>
</dbReference>
<dbReference type="Gramene" id="ESQ37171">
    <property type="protein sequence ID" value="ESQ37171"/>
    <property type="gene ID" value="EUTSA_v10002755mg"/>
</dbReference>
<dbReference type="AlphaFoldDB" id="V4MXH6"/>